<accession>N9A3H9</accession>
<name>N9A3H9_ACIVR</name>
<organism evidence="1 2">
    <name type="scientific">Acinetobacter venetianus (strain ATCC 31012 / DSM 23050 / BCRC 14357 / CCUG 45561 / CIP 110063 / KCTC 2702 / LMG 19082 / RAG-1)</name>
    <dbReference type="NCBI Taxonomy" id="1191460"/>
    <lineage>
        <taxon>Bacteria</taxon>
        <taxon>Pseudomonadati</taxon>
        <taxon>Pseudomonadota</taxon>
        <taxon>Gammaproteobacteria</taxon>
        <taxon>Moraxellales</taxon>
        <taxon>Moraxellaceae</taxon>
        <taxon>Acinetobacter</taxon>
    </lineage>
</organism>
<feature type="non-terminal residue" evidence="1">
    <location>
        <position position="1"/>
    </location>
</feature>
<comment type="caution">
    <text evidence="1">The sequence shown here is derived from an EMBL/GenBank/DDBJ whole genome shotgun (WGS) entry which is preliminary data.</text>
</comment>
<evidence type="ECO:0000313" key="1">
    <source>
        <dbReference type="EMBL" id="ENV38573.1"/>
    </source>
</evidence>
<dbReference type="HOGENOM" id="CLU_3427294_0_0_6"/>
<dbReference type="EMBL" id="APPO01000004">
    <property type="protein sequence ID" value="ENV38573.1"/>
    <property type="molecule type" value="Genomic_DNA"/>
</dbReference>
<dbReference type="Proteomes" id="UP000018445">
    <property type="component" value="Unassembled WGS sequence"/>
</dbReference>
<reference evidence="1 2" key="1">
    <citation type="submission" date="2013-02" db="EMBL/GenBank/DDBJ databases">
        <title>The Genome Sequence of Acinetobacter venetianus CIP 110063.</title>
        <authorList>
            <consortium name="The Broad Institute Genome Sequencing Platform"/>
            <consortium name="The Broad Institute Genome Sequencing Center for Infectious Disease"/>
            <person name="Cerqueira G."/>
            <person name="Feldgarden M."/>
            <person name="Courvalin P."/>
            <person name="Perichon B."/>
            <person name="Grillot-Courvalin C."/>
            <person name="Clermont D."/>
            <person name="Rocha E."/>
            <person name="Yoon E.-J."/>
            <person name="Nemec A."/>
            <person name="Walker B."/>
            <person name="Young S.K."/>
            <person name="Zeng Q."/>
            <person name="Gargeya S."/>
            <person name="Fitzgerald M."/>
            <person name="Haas B."/>
            <person name="Abouelleil A."/>
            <person name="Alvarado L."/>
            <person name="Arachchi H.M."/>
            <person name="Berlin A.M."/>
            <person name="Chapman S.B."/>
            <person name="Dewar J."/>
            <person name="Goldberg J."/>
            <person name="Griggs A."/>
            <person name="Gujja S."/>
            <person name="Hansen M."/>
            <person name="Howarth C."/>
            <person name="Imamovic A."/>
            <person name="Larimer J."/>
            <person name="McCowan C."/>
            <person name="Murphy C."/>
            <person name="Neiman D."/>
            <person name="Pearson M."/>
            <person name="Priest M."/>
            <person name="Roberts A."/>
            <person name="Saif S."/>
            <person name="Shea T."/>
            <person name="Sisk P."/>
            <person name="Sykes S."/>
            <person name="Wortman J."/>
            <person name="Nusbaum C."/>
            <person name="Birren B."/>
        </authorList>
    </citation>
    <scope>NUCLEOTIDE SEQUENCE [LARGE SCALE GENOMIC DNA]</scope>
    <source>
        <strain evidence="2">ATCC 31012 / DSM 23050 / BCRC 14357 / CCUG 45561 / CIP 110063 / KCTC 2702 / LMG 19082 / RAG-1</strain>
    </source>
</reference>
<sequence>AMVRHRLDDLEMKGECDVKQN</sequence>
<gene>
    <name evidence="1" type="ORF">F959_00401</name>
</gene>
<evidence type="ECO:0000313" key="2">
    <source>
        <dbReference type="Proteomes" id="UP000018445"/>
    </source>
</evidence>
<proteinExistence type="predicted"/>
<dbReference type="AlphaFoldDB" id="N9A3H9"/>
<keyword evidence="2" id="KW-1185">Reference proteome</keyword>
<protein>
    <submittedName>
        <fullName evidence="1">Uncharacterized protein</fullName>
    </submittedName>
</protein>